<sequence>MDLWDVVPFIAMITVECTDVGQTTLSKAAMSRGMSPLVYVVYSNLLGTLFLLPSFFLQRRNYPPLTFSILRKFFLIGLIGICFGQIFGFVGISYSSPTLGSTMGNLIPAFTFLLAIVFRMEILDLKRSSSQAKSLGTIVSISGAFIVTLYKGPPIIIIPSHSDVIPDDQLLLSSQSNWIIGGLLLAVTCFLAALWNIVQTAAMKEYPSEIAVVFYSSLIGTIQCAIVSLLAERNPSVWELKPGMELVAIVYSAIFGTVYRSLIHTWTLHKKGPVFVSMFRPLGIVIAVAMGITFLGDTLHTGSVIGAIVIALGFYAVMWGKAKEQNMIETNEVIYSANSSTQRMPLLSNNVIDMNP</sequence>
<dbReference type="InterPro" id="IPR000620">
    <property type="entry name" value="EamA_dom"/>
</dbReference>
<feature type="transmembrane region" description="Helical" evidence="6">
    <location>
        <begin position="274"/>
        <end position="295"/>
    </location>
</feature>
<gene>
    <name evidence="8" type="ORF">FRX31_008994</name>
</gene>
<keyword evidence="3 6" id="KW-0812">Transmembrane</keyword>
<name>A0A7J6WXZ7_THATH</name>
<evidence type="ECO:0000256" key="1">
    <source>
        <dbReference type="ARBA" id="ARBA00004141"/>
    </source>
</evidence>
<dbReference type="GO" id="GO:0016020">
    <property type="term" value="C:membrane"/>
    <property type="evidence" value="ECO:0007669"/>
    <property type="project" value="UniProtKB-SubCell"/>
</dbReference>
<dbReference type="GO" id="GO:0022857">
    <property type="term" value="F:transmembrane transporter activity"/>
    <property type="evidence" value="ECO:0007669"/>
    <property type="project" value="InterPro"/>
</dbReference>
<feature type="transmembrane region" description="Helical" evidence="6">
    <location>
        <begin position="178"/>
        <end position="198"/>
    </location>
</feature>
<feature type="domain" description="EamA" evidence="7">
    <location>
        <begin position="23"/>
        <end position="148"/>
    </location>
</feature>
<feature type="domain" description="EamA" evidence="7">
    <location>
        <begin position="180"/>
        <end position="318"/>
    </location>
</feature>
<feature type="transmembrane region" description="Helical" evidence="6">
    <location>
        <begin position="69"/>
        <end position="94"/>
    </location>
</feature>
<keyword evidence="9" id="KW-1185">Reference proteome</keyword>
<feature type="transmembrane region" description="Helical" evidence="6">
    <location>
        <begin position="243"/>
        <end position="262"/>
    </location>
</feature>
<evidence type="ECO:0000256" key="5">
    <source>
        <dbReference type="ARBA" id="ARBA00023136"/>
    </source>
</evidence>
<evidence type="ECO:0000256" key="4">
    <source>
        <dbReference type="ARBA" id="ARBA00022989"/>
    </source>
</evidence>
<evidence type="ECO:0000313" key="8">
    <source>
        <dbReference type="EMBL" id="KAF5201415.1"/>
    </source>
</evidence>
<reference evidence="8 9" key="1">
    <citation type="submission" date="2020-06" db="EMBL/GenBank/DDBJ databases">
        <title>Transcriptomic and genomic resources for Thalictrum thalictroides and T. hernandezii: Facilitating candidate gene discovery in an emerging model plant lineage.</title>
        <authorList>
            <person name="Arias T."/>
            <person name="Riano-Pachon D.M."/>
            <person name="Di Stilio V.S."/>
        </authorList>
    </citation>
    <scope>NUCLEOTIDE SEQUENCE [LARGE SCALE GENOMIC DNA]</scope>
    <source>
        <strain evidence="9">cv. WT478/WT964</strain>
        <tissue evidence="8">Leaves</tissue>
    </source>
</reference>
<dbReference type="InterPro" id="IPR030184">
    <property type="entry name" value="WAT1-related"/>
</dbReference>
<keyword evidence="4 6" id="KW-1133">Transmembrane helix</keyword>
<feature type="transmembrane region" description="Helical" evidence="6">
    <location>
        <begin position="301"/>
        <end position="319"/>
    </location>
</feature>
<feature type="transmembrane region" description="Helical" evidence="6">
    <location>
        <begin position="135"/>
        <end position="158"/>
    </location>
</feature>
<accession>A0A7J6WXZ7</accession>
<evidence type="ECO:0000313" key="9">
    <source>
        <dbReference type="Proteomes" id="UP000554482"/>
    </source>
</evidence>
<feature type="transmembrane region" description="Helical" evidence="6">
    <location>
        <begin position="210"/>
        <end position="231"/>
    </location>
</feature>
<organism evidence="8 9">
    <name type="scientific">Thalictrum thalictroides</name>
    <name type="common">Rue-anemone</name>
    <name type="synonym">Anemone thalictroides</name>
    <dbReference type="NCBI Taxonomy" id="46969"/>
    <lineage>
        <taxon>Eukaryota</taxon>
        <taxon>Viridiplantae</taxon>
        <taxon>Streptophyta</taxon>
        <taxon>Embryophyta</taxon>
        <taxon>Tracheophyta</taxon>
        <taxon>Spermatophyta</taxon>
        <taxon>Magnoliopsida</taxon>
        <taxon>Ranunculales</taxon>
        <taxon>Ranunculaceae</taxon>
        <taxon>Thalictroideae</taxon>
        <taxon>Thalictrum</taxon>
    </lineage>
</organism>
<evidence type="ECO:0000256" key="6">
    <source>
        <dbReference type="RuleBase" id="RU363077"/>
    </source>
</evidence>
<evidence type="ECO:0000259" key="7">
    <source>
        <dbReference type="Pfam" id="PF00892"/>
    </source>
</evidence>
<comment type="similarity">
    <text evidence="2 6">Belongs to the drug/metabolite transporter (DMT) superfamily. Plant drug/metabolite exporter (P-DME) (TC 2.A.7.4) family.</text>
</comment>
<dbReference type="OrthoDB" id="1728340at2759"/>
<comment type="caution">
    <text evidence="8">The sequence shown here is derived from an EMBL/GenBank/DDBJ whole genome shotgun (WGS) entry which is preliminary data.</text>
</comment>
<dbReference type="EMBL" id="JABWDY010009472">
    <property type="protein sequence ID" value="KAF5201415.1"/>
    <property type="molecule type" value="Genomic_DNA"/>
</dbReference>
<proteinExistence type="inferred from homology"/>
<feature type="transmembrane region" description="Helical" evidence="6">
    <location>
        <begin position="37"/>
        <end position="57"/>
    </location>
</feature>
<dbReference type="InterPro" id="IPR037185">
    <property type="entry name" value="EmrE-like"/>
</dbReference>
<keyword evidence="5 6" id="KW-0472">Membrane</keyword>
<feature type="transmembrane region" description="Helical" evidence="6">
    <location>
        <begin position="106"/>
        <end position="123"/>
    </location>
</feature>
<dbReference type="AlphaFoldDB" id="A0A7J6WXZ7"/>
<dbReference type="Proteomes" id="UP000554482">
    <property type="component" value="Unassembled WGS sequence"/>
</dbReference>
<dbReference type="SUPFAM" id="SSF103481">
    <property type="entry name" value="Multidrug resistance efflux transporter EmrE"/>
    <property type="match status" value="2"/>
</dbReference>
<protein>
    <recommendedName>
        <fullName evidence="6">WAT1-related protein</fullName>
    </recommendedName>
</protein>
<comment type="subcellular location">
    <subcellularLocation>
        <location evidence="1 6">Membrane</location>
        <topology evidence="1 6">Multi-pass membrane protein</topology>
    </subcellularLocation>
</comment>
<evidence type="ECO:0000256" key="3">
    <source>
        <dbReference type="ARBA" id="ARBA00022692"/>
    </source>
</evidence>
<dbReference type="Pfam" id="PF00892">
    <property type="entry name" value="EamA"/>
    <property type="match status" value="2"/>
</dbReference>
<evidence type="ECO:0000256" key="2">
    <source>
        <dbReference type="ARBA" id="ARBA00007635"/>
    </source>
</evidence>
<dbReference type="PANTHER" id="PTHR31218">
    <property type="entry name" value="WAT1-RELATED PROTEIN"/>
    <property type="match status" value="1"/>
</dbReference>